<dbReference type="EMBL" id="JABBXD010000013">
    <property type="protein sequence ID" value="MBD3587358.1"/>
    <property type="molecule type" value="Genomic_DNA"/>
</dbReference>
<name>A0ABR8LME2_9ALTE</name>
<comment type="caution">
    <text evidence="1">The sequence shown here is derived from an EMBL/GenBank/DDBJ whole genome shotgun (WGS) entry which is preliminary data.</text>
</comment>
<accession>A0ABR8LME2</accession>
<organism evidence="1 2">
    <name type="scientific">Salinimonas profundi</name>
    <dbReference type="NCBI Taxonomy" id="2729140"/>
    <lineage>
        <taxon>Bacteria</taxon>
        <taxon>Pseudomonadati</taxon>
        <taxon>Pseudomonadota</taxon>
        <taxon>Gammaproteobacteria</taxon>
        <taxon>Alteromonadales</taxon>
        <taxon>Alteromonadaceae</taxon>
        <taxon>Alteromonas/Salinimonas group</taxon>
        <taxon>Salinimonas</taxon>
    </lineage>
</organism>
<dbReference type="RefSeq" id="WP_191026450.1">
    <property type="nucleotide sequence ID" value="NZ_JABBXD010000013.1"/>
</dbReference>
<evidence type="ECO:0000313" key="1">
    <source>
        <dbReference type="EMBL" id="MBD3587358.1"/>
    </source>
</evidence>
<dbReference type="Proteomes" id="UP000624419">
    <property type="component" value="Unassembled WGS sequence"/>
</dbReference>
<gene>
    <name evidence="1" type="ORF">HHX48_16600</name>
</gene>
<keyword evidence="2" id="KW-1185">Reference proteome</keyword>
<evidence type="ECO:0000313" key="2">
    <source>
        <dbReference type="Proteomes" id="UP000624419"/>
    </source>
</evidence>
<sequence>MKVWKVLEKPLILEASISLKSEAPEEVVNQYEPSYSNKLVAWIIGNEESCGVIQNNRSVCAQYKSAKSITLYEIKPAKGCGWVGITINDHEGNELATLLESRHSEKSLSWLKTTQEVLADSFGLKVEFEDRGWDA</sequence>
<proteinExistence type="predicted"/>
<reference evidence="1 2" key="1">
    <citation type="submission" date="2020-04" db="EMBL/GenBank/DDBJ databases">
        <title>Salinimonas sp. HHU 13199.</title>
        <authorList>
            <person name="Cui X."/>
            <person name="Zhang D."/>
        </authorList>
    </citation>
    <scope>NUCLEOTIDE SEQUENCE [LARGE SCALE GENOMIC DNA]</scope>
    <source>
        <strain evidence="1 2">HHU 13199</strain>
    </source>
</reference>
<protein>
    <submittedName>
        <fullName evidence="1">Uncharacterized protein</fullName>
    </submittedName>
</protein>